<comment type="caution">
    <text evidence="9">The sequence shown here is derived from an EMBL/GenBank/DDBJ whole genome shotgun (WGS) entry which is preliminary data.</text>
</comment>
<dbReference type="PANTHER" id="PTHR14344:SF3">
    <property type="entry name" value="WD REPEAT-CONTAINING PROTEIN 6"/>
    <property type="match status" value="1"/>
</dbReference>
<feature type="domain" description="DUF6314" evidence="8">
    <location>
        <begin position="451"/>
        <end position="621"/>
    </location>
</feature>
<dbReference type="EMBL" id="JBEFKJ010000033">
    <property type="protein sequence ID" value="KAL2038363.1"/>
    <property type="molecule type" value="Genomic_DNA"/>
</dbReference>
<dbReference type="Pfam" id="PF19834">
    <property type="entry name" value="DUF6314"/>
    <property type="match status" value="1"/>
</dbReference>
<keyword evidence="4" id="KW-0819">tRNA processing</keyword>
<evidence type="ECO:0000313" key="9">
    <source>
        <dbReference type="EMBL" id="KAL2038363.1"/>
    </source>
</evidence>
<keyword evidence="3 7" id="KW-0853">WD repeat</keyword>
<dbReference type="SUPFAM" id="SSF50978">
    <property type="entry name" value="WD40 repeat-like"/>
    <property type="match status" value="3"/>
</dbReference>
<evidence type="ECO:0000256" key="1">
    <source>
        <dbReference type="ARBA" id="ARBA00004496"/>
    </source>
</evidence>
<evidence type="ECO:0000256" key="5">
    <source>
        <dbReference type="ARBA" id="ARBA00022737"/>
    </source>
</evidence>
<dbReference type="InterPro" id="IPR045632">
    <property type="entry name" value="DUF6314"/>
</dbReference>
<keyword evidence="10" id="KW-1185">Reference proteome</keyword>
<evidence type="ECO:0000256" key="7">
    <source>
        <dbReference type="PROSITE-ProRule" id="PRU00221"/>
    </source>
</evidence>
<protein>
    <recommendedName>
        <fullName evidence="8">DUF6314 domain-containing protein</fullName>
    </recommendedName>
</protein>
<dbReference type="InterPro" id="IPR019775">
    <property type="entry name" value="WD40_repeat_CS"/>
</dbReference>
<dbReference type="InterPro" id="IPR036322">
    <property type="entry name" value="WD40_repeat_dom_sf"/>
</dbReference>
<evidence type="ECO:0000256" key="3">
    <source>
        <dbReference type="ARBA" id="ARBA00022574"/>
    </source>
</evidence>
<dbReference type="PANTHER" id="PTHR14344">
    <property type="entry name" value="WD REPEAT PROTEIN"/>
    <property type="match status" value="1"/>
</dbReference>
<dbReference type="InterPro" id="IPR051973">
    <property type="entry name" value="tRNA_Anticodon_Mtase-Reg"/>
</dbReference>
<sequence>MADPLELRVVINPITALAFLALDRLYLLAGEGQFLRVFDHGKNKLIGSHRIFDSEAIHGIVCYGFSCSTEAPRSTAKLLLWGGQSISILEVVITHGPNHKMHVDKAFLEQFQSDRILDGCFYVYHHTLEESMDESICPDAFLVNAHNQVISVILPRKVRSDAEPAIVNSVVAGPRSMLYSAHIKTTAAGRILIAAGTFFGEIIFWSFHPNNSSRAHSRTHHIFRGHQGSIYGLRISEEAGNGPVQRILASCSDDRTIRIWDVSNITSELTPRKLLPSSESGFGVITSTADSMKCLATVMAHASRIWGLRFLRYKGDSWGLLSYGEDASAKTWILYPKSVGQPSLLEANRLRYELRHQRTYKFHSGKSVWAAAIHEESKRSLLISTGGSDGRITSYRPSLDDLDLQSPASSCQYTIEEAGRLPAALQLSDDCNARIPEKQYAASLETLFIALEGDWKLSRAILDAESFNPLGTFKGSATFKPRKPSNDSYDAEYLYMETGEFTNSQGLTLNANRQYVWRYDKSSTSRGTITVWFVRTDGSKAVEKFFHTLSFRDLDSQYMEHPRRALPFIMNASGDHLCDKDDYQVDYKFQVESIMVIDQWTADFTVHGPSKNHIISSKYKRSSRTCEESERKEAGVEAFSPARLPDARDKHWKIHKGDAFKIYAWLSETEFLASTEYGFILIGTLNAGGDVTSPIKAKIAWENIGCFPNLRSACIATSVRAMKVALLTGLEGTVYLYQHSIRRILAVHKYPSKLAYLRAQALGSSWSASPSAETPPFRTPYGHQDNEWQHLNLGKNASLEVGLVTRCLGSSSVAVMLLRYSNGWSYSFQEIRLEFQDTFVVTSSRFVEYSSRLLILGSRRGELTVRDLSESSKRPGGGPILRLHNDAITSIMVVTSGYQACVIGQLIFATTGRDGTYKVHSLTIAQKEDHENFGIPEVQTINDCKPPFGPYIEGAYLNPLTQHIYVWGFRSTEFVVWDDSMKAEVLSIECGNAHRRWDYVVHEDGRSGGSFVFTKASLCCTYFQKGASHCVIQSGSHGREAKAMALSPPLQTEVDLRYLATGAEDTAIRIFQHMPADEKPTLHCVSVLTDHTTGIQQLRWSADGRRLFSAAGCEEFFVWRITKLRSIAFGVVCEARCPIMTERPDLRILDFDIRKQSAAPGTTSDSGKYAVLLTIVYSDSSMRIFEYSHWLEDKFNLVFTGSYTTRCLTQIADLRPGFHGELHLCTASTDGSLVFWRIDTGEVPKSAIPVDSKKQLWRMLHEGHEGSVKSLKVLSLSIVESVVVTGGDDGDIRLTHLKFCDPGVPHPTSVFILPRPAHAAAVTCVDCLGTADMGEGDILLLASVSTDQCLKIWIVKLDKGAHVGEATNAITCKKYTNVADPSSLGHFKDSQERLWLFVVGVGVEVWRVNLEALGIGTKSFLVR</sequence>
<feature type="repeat" description="WD" evidence="7">
    <location>
        <begin position="223"/>
        <end position="270"/>
    </location>
</feature>
<reference evidence="9 10" key="1">
    <citation type="submission" date="2024-09" db="EMBL/GenBank/DDBJ databases">
        <title>Rethinking Asexuality: The Enigmatic Case of Functional Sexual Genes in Lepraria (Stereocaulaceae).</title>
        <authorList>
            <person name="Doellman M."/>
            <person name="Sun Y."/>
            <person name="Barcenas-Pena A."/>
            <person name="Lumbsch H.T."/>
            <person name="Grewe F."/>
        </authorList>
    </citation>
    <scope>NUCLEOTIDE SEQUENCE [LARGE SCALE GENOMIC DNA]</scope>
    <source>
        <strain evidence="9 10">Mercado 3170</strain>
    </source>
</reference>
<evidence type="ECO:0000256" key="2">
    <source>
        <dbReference type="ARBA" id="ARBA00022490"/>
    </source>
</evidence>
<evidence type="ECO:0000256" key="4">
    <source>
        <dbReference type="ARBA" id="ARBA00022694"/>
    </source>
</evidence>
<dbReference type="PROSITE" id="PS50294">
    <property type="entry name" value="WD_REPEATS_REGION"/>
    <property type="match status" value="1"/>
</dbReference>
<accession>A0ABR4A4T7</accession>
<dbReference type="Pfam" id="PF00400">
    <property type="entry name" value="WD40"/>
    <property type="match status" value="2"/>
</dbReference>
<dbReference type="SMART" id="SM00320">
    <property type="entry name" value="WD40"/>
    <property type="match status" value="10"/>
</dbReference>
<comment type="similarity">
    <text evidence="6">Belongs to the WD repeat WDR6 family.</text>
</comment>
<evidence type="ECO:0000313" key="10">
    <source>
        <dbReference type="Proteomes" id="UP001590950"/>
    </source>
</evidence>
<dbReference type="InterPro" id="IPR001680">
    <property type="entry name" value="WD40_rpt"/>
</dbReference>
<dbReference type="PROSITE" id="PS00678">
    <property type="entry name" value="WD_REPEATS_1"/>
    <property type="match status" value="1"/>
</dbReference>
<evidence type="ECO:0000259" key="8">
    <source>
        <dbReference type="Pfam" id="PF19834"/>
    </source>
</evidence>
<dbReference type="PROSITE" id="PS50082">
    <property type="entry name" value="WD_REPEATS_2"/>
    <property type="match status" value="1"/>
</dbReference>
<keyword evidence="2" id="KW-0963">Cytoplasm</keyword>
<comment type="subcellular location">
    <subcellularLocation>
        <location evidence="1">Cytoplasm</location>
    </subcellularLocation>
</comment>
<evidence type="ECO:0000256" key="6">
    <source>
        <dbReference type="ARBA" id="ARBA00038255"/>
    </source>
</evidence>
<proteinExistence type="inferred from homology"/>
<keyword evidence="5" id="KW-0677">Repeat</keyword>
<gene>
    <name evidence="9" type="ORF">N7G274_009013</name>
</gene>
<name>A0ABR4A4T7_9LECA</name>
<dbReference type="Gene3D" id="2.130.10.10">
    <property type="entry name" value="YVTN repeat-like/Quinoprotein amine dehydrogenase"/>
    <property type="match status" value="3"/>
</dbReference>
<dbReference type="InterPro" id="IPR015943">
    <property type="entry name" value="WD40/YVTN_repeat-like_dom_sf"/>
</dbReference>
<dbReference type="Proteomes" id="UP001590950">
    <property type="component" value="Unassembled WGS sequence"/>
</dbReference>
<organism evidence="9 10">
    <name type="scientific">Stereocaulon virgatum</name>
    <dbReference type="NCBI Taxonomy" id="373712"/>
    <lineage>
        <taxon>Eukaryota</taxon>
        <taxon>Fungi</taxon>
        <taxon>Dikarya</taxon>
        <taxon>Ascomycota</taxon>
        <taxon>Pezizomycotina</taxon>
        <taxon>Lecanoromycetes</taxon>
        <taxon>OSLEUM clade</taxon>
        <taxon>Lecanoromycetidae</taxon>
        <taxon>Lecanorales</taxon>
        <taxon>Lecanorineae</taxon>
        <taxon>Stereocaulaceae</taxon>
        <taxon>Stereocaulon</taxon>
    </lineage>
</organism>